<evidence type="ECO:0000313" key="10">
    <source>
        <dbReference type="EMBL" id="KRQ86104.1"/>
    </source>
</evidence>
<dbReference type="SUPFAM" id="SSF89550">
    <property type="entry name" value="PHP domain-like"/>
    <property type="match status" value="1"/>
</dbReference>
<keyword evidence="11" id="KW-1185">Reference proteome</keyword>
<dbReference type="GO" id="GO:0000105">
    <property type="term" value="P:L-histidine biosynthetic process"/>
    <property type="evidence" value="ECO:0007669"/>
    <property type="project" value="UniProtKB-UniRule"/>
</dbReference>
<keyword evidence="6 8" id="KW-0368">Histidine biosynthesis</keyword>
<protein>
    <recommendedName>
        <fullName evidence="3 8">Histidinol-phosphatase</fullName>
        <shortName evidence="8">HolPase</shortName>
        <ecNumber evidence="3 8">3.1.3.15</ecNumber>
    </recommendedName>
</protein>
<evidence type="ECO:0000256" key="2">
    <source>
        <dbReference type="ARBA" id="ARBA00009152"/>
    </source>
</evidence>
<evidence type="ECO:0000256" key="4">
    <source>
        <dbReference type="ARBA" id="ARBA00022605"/>
    </source>
</evidence>
<dbReference type="STRING" id="908809.ABG79_02138"/>
<keyword evidence="4 8" id="KW-0028">Amino-acid biosynthesis</keyword>
<dbReference type="EMBL" id="LKHP01000016">
    <property type="protein sequence ID" value="KRQ86104.1"/>
    <property type="molecule type" value="Genomic_DNA"/>
</dbReference>
<dbReference type="PATRIC" id="fig|908809.3.peg.2124"/>
<dbReference type="OrthoDB" id="9775255at2"/>
<dbReference type="InterPro" id="IPR016195">
    <property type="entry name" value="Pol/histidinol_Pase-like"/>
</dbReference>
<evidence type="ECO:0000313" key="11">
    <source>
        <dbReference type="Proteomes" id="UP000052015"/>
    </source>
</evidence>
<evidence type="ECO:0000256" key="6">
    <source>
        <dbReference type="ARBA" id="ARBA00023102"/>
    </source>
</evidence>
<dbReference type="Pfam" id="PF02811">
    <property type="entry name" value="PHP"/>
    <property type="match status" value="1"/>
</dbReference>
<comment type="similarity">
    <text evidence="2 8">Belongs to the PHP hydrolase family. HisK subfamily.</text>
</comment>
<keyword evidence="5 8" id="KW-0378">Hydrolase</keyword>
<evidence type="ECO:0000256" key="8">
    <source>
        <dbReference type="RuleBase" id="RU366003"/>
    </source>
</evidence>
<dbReference type="PANTHER" id="PTHR21039">
    <property type="entry name" value="HISTIDINOL PHOSPHATASE-RELATED"/>
    <property type="match status" value="1"/>
</dbReference>
<dbReference type="AlphaFoldDB" id="A0A0R3JRN2"/>
<evidence type="ECO:0000259" key="9">
    <source>
        <dbReference type="Pfam" id="PF02811"/>
    </source>
</evidence>
<dbReference type="EC" id="3.1.3.15" evidence="3 8"/>
<dbReference type="RefSeq" id="WP_057979434.1">
    <property type="nucleotide sequence ID" value="NZ_LKHP01000016.1"/>
</dbReference>
<reference evidence="10 11" key="1">
    <citation type="submission" date="2015-09" db="EMBL/GenBank/DDBJ databases">
        <title>Draft genome sequence of a Caloramator mitchellensis, a moderate thermophile from the Great Artesian Basin of Australia.</title>
        <authorList>
            <person name="Patel B.K."/>
        </authorList>
    </citation>
    <scope>NUCLEOTIDE SEQUENCE [LARGE SCALE GENOMIC DNA]</scope>
    <source>
        <strain evidence="10 11">VF08</strain>
    </source>
</reference>
<dbReference type="NCBIfam" id="NF004086">
    <property type="entry name" value="PRK05588.1"/>
    <property type="match status" value="1"/>
</dbReference>
<evidence type="ECO:0000256" key="3">
    <source>
        <dbReference type="ARBA" id="ARBA00013085"/>
    </source>
</evidence>
<comment type="catalytic activity">
    <reaction evidence="7 8">
        <text>L-histidinol phosphate + H2O = L-histidinol + phosphate</text>
        <dbReference type="Rhea" id="RHEA:14465"/>
        <dbReference type="ChEBI" id="CHEBI:15377"/>
        <dbReference type="ChEBI" id="CHEBI:43474"/>
        <dbReference type="ChEBI" id="CHEBI:57699"/>
        <dbReference type="ChEBI" id="CHEBI:57980"/>
        <dbReference type="EC" id="3.1.3.15"/>
    </reaction>
</comment>
<name>A0A0R3JRN2_CALMK</name>
<dbReference type="Gene3D" id="3.20.20.140">
    <property type="entry name" value="Metal-dependent hydrolases"/>
    <property type="match status" value="1"/>
</dbReference>
<accession>A0A0R3JRN2</accession>
<dbReference type="UniPathway" id="UPA00031">
    <property type="reaction ID" value="UER00013"/>
</dbReference>
<dbReference type="PANTHER" id="PTHR21039:SF0">
    <property type="entry name" value="HISTIDINOL-PHOSPHATASE"/>
    <property type="match status" value="1"/>
</dbReference>
<dbReference type="InterPro" id="IPR010140">
    <property type="entry name" value="Histidinol_P_phosphatase_HisJ"/>
</dbReference>
<dbReference type="Proteomes" id="UP000052015">
    <property type="component" value="Unassembled WGS sequence"/>
</dbReference>
<dbReference type="NCBIfam" id="TIGR01856">
    <property type="entry name" value="hisJ_fam"/>
    <property type="match status" value="1"/>
</dbReference>
<organism evidence="10 11">
    <name type="scientific">Caloramator mitchellensis</name>
    <dbReference type="NCBI Taxonomy" id="908809"/>
    <lineage>
        <taxon>Bacteria</taxon>
        <taxon>Bacillati</taxon>
        <taxon>Bacillota</taxon>
        <taxon>Clostridia</taxon>
        <taxon>Eubacteriales</taxon>
        <taxon>Clostridiaceae</taxon>
        <taxon>Caloramator</taxon>
    </lineage>
</organism>
<evidence type="ECO:0000256" key="7">
    <source>
        <dbReference type="ARBA" id="ARBA00049158"/>
    </source>
</evidence>
<gene>
    <name evidence="10" type="primary">hisK</name>
    <name evidence="10" type="ORF">ABG79_02138</name>
</gene>
<evidence type="ECO:0000256" key="1">
    <source>
        <dbReference type="ARBA" id="ARBA00004970"/>
    </source>
</evidence>
<comment type="caution">
    <text evidence="10">The sequence shown here is derived from an EMBL/GenBank/DDBJ whole genome shotgun (WGS) entry which is preliminary data.</text>
</comment>
<dbReference type="GO" id="GO:0005737">
    <property type="term" value="C:cytoplasm"/>
    <property type="evidence" value="ECO:0007669"/>
    <property type="project" value="TreeGrafter"/>
</dbReference>
<sequence length="255" mass="30146">MFDCHIHTEFSSDSKMKLVSSYERARELNMGLIVTDHMDLKYPDEGKFQFDVDRYFEEYYRLRNDYLLIGIELGLRTDCINENRMLVQKYPFDYVIGSVHVVDGVDIFQEGFYENREKKISYGHYLNFMFDCVKNGEFFDSLGHIDYVTRYSRYDDTELYYDEFSDLIDEILKIVAEREKAVELNTRRLDNKIAAQNMLNILKRFKELGGQVVTIGSDAHDTNSIGRNFEAAKEIVSMSGLRTVYFKERKIQFIK</sequence>
<feature type="domain" description="PHP" evidence="9">
    <location>
        <begin position="3"/>
        <end position="186"/>
    </location>
</feature>
<dbReference type="GO" id="GO:0004401">
    <property type="term" value="F:histidinol-phosphatase activity"/>
    <property type="evidence" value="ECO:0007669"/>
    <property type="project" value="UniProtKB-UniRule"/>
</dbReference>
<proteinExistence type="inferred from homology"/>
<dbReference type="InterPro" id="IPR004013">
    <property type="entry name" value="PHP_dom"/>
</dbReference>
<evidence type="ECO:0000256" key="5">
    <source>
        <dbReference type="ARBA" id="ARBA00022801"/>
    </source>
</evidence>
<comment type="pathway">
    <text evidence="1 8">Amino-acid biosynthesis; L-histidine biosynthesis; L-histidine from 5-phospho-alpha-D-ribose 1-diphosphate: step 8/9.</text>
</comment>